<feature type="transmembrane region" description="Helical" evidence="10">
    <location>
        <begin position="184"/>
        <end position="212"/>
    </location>
</feature>
<keyword evidence="3 10" id="KW-0813">Transport</keyword>
<name>A0AAN6GSD8_9BASI</name>
<dbReference type="GO" id="GO:0016125">
    <property type="term" value="P:sterol metabolic process"/>
    <property type="evidence" value="ECO:0007669"/>
    <property type="project" value="UniProtKB-UniRule"/>
</dbReference>
<keyword evidence="7 10" id="KW-0445">Lipid transport</keyword>
<comment type="function">
    <text evidence="10">Regulates also the sphingolipid metabolism.</text>
</comment>
<keyword evidence="6 10" id="KW-1133">Transmembrane helix</keyword>
<evidence type="ECO:0000256" key="10">
    <source>
        <dbReference type="RuleBase" id="RU368065"/>
    </source>
</evidence>
<dbReference type="GO" id="GO:0032366">
    <property type="term" value="P:intracellular sterol transport"/>
    <property type="evidence" value="ECO:0007669"/>
    <property type="project" value="UniProtKB-UniRule"/>
</dbReference>
<dbReference type="Proteomes" id="UP001176517">
    <property type="component" value="Unassembled WGS sequence"/>
</dbReference>
<dbReference type="InterPro" id="IPR007290">
    <property type="entry name" value="Arv1"/>
</dbReference>
<gene>
    <name evidence="11" type="primary">ARV1</name>
    <name evidence="11" type="ORF">OC846_003493</name>
</gene>
<keyword evidence="5 10" id="KW-0256">Endoplasmic reticulum</keyword>
<protein>
    <recommendedName>
        <fullName evidence="10">Protein ARV</fullName>
    </recommendedName>
</protein>
<keyword evidence="8 10" id="KW-0443">Lipid metabolism</keyword>
<evidence type="ECO:0000256" key="8">
    <source>
        <dbReference type="ARBA" id="ARBA00023098"/>
    </source>
</evidence>
<keyword evidence="10" id="KW-0746">Sphingolipid metabolism</keyword>
<comment type="similarity">
    <text evidence="2 10">Belongs to the ARV1 family.</text>
</comment>
<keyword evidence="10" id="KW-0333">Golgi apparatus</keyword>
<evidence type="ECO:0000256" key="7">
    <source>
        <dbReference type="ARBA" id="ARBA00023055"/>
    </source>
</evidence>
<evidence type="ECO:0000256" key="1">
    <source>
        <dbReference type="ARBA" id="ARBA00004477"/>
    </source>
</evidence>
<evidence type="ECO:0000256" key="3">
    <source>
        <dbReference type="ARBA" id="ARBA00022448"/>
    </source>
</evidence>
<dbReference type="PANTHER" id="PTHR14467">
    <property type="entry name" value="ARV1"/>
    <property type="match status" value="1"/>
</dbReference>
<comment type="caution">
    <text evidence="10">Lacks conserved residue(s) required for the propagation of feature annotation.</text>
</comment>
<evidence type="ECO:0000256" key="6">
    <source>
        <dbReference type="ARBA" id="ARBA00022989"/>
    </source>
</evidence>
<dbReference type="GO" id="GO:0032541">
    <property type="term" value="C:cortical endoplasmic reticulum"/>
    <property type="evidence" value="ECO:0007669"/>
    <property type="project" value="TreeGrafter"/>
</dbReference>
<keyword evidence="4 10" id="KW-0812">Transmembrane</keyword>
<dbReference type="EMBL" id="JAPDMZ010000085">
    <property type="protein sequence ID" value="KAK0550923.1"/>
    <property type="molecule type" value="Genomic_DNA"/>
</dbReference>
<proteinExistence type="inferred from homology"/>
<feature type="transmembrane region" description="Helical" evidence="10">
    <location>
        <begin position="238"/>
        <end position="260"/>
    </location>
</feature>
<dbReference type="AlphaFoldDB" id="A0AAN6GSD8"/>
<evidence type="ECO:0000256" key="9">
    <source>
        <dbReference type="ARBA" id="ARBA00023136"/>
    </source>
</evidence>
<evidence type="ECO:0000313" key="12">
    <source>
        <dbReference type="Proteomes" id="UP001176517"/>
    </source>
</evidence>
<comment type="caution">
    <text evidence="11">The sequence shown here is derived from an EMBL/GenBank/DDBJ whole genome shotgun (WGS) entry which is preliminary data.</text>
</comment>
<evidence type="ECO:0000256" key="4">
    <source>
        <dbReference type="ARBA" id="ARBA00022692"/>
    </source>
</evidence>
<dbReference type="Pfam" id="PF04161">
    <property type="entry name" value="Arv1"/>
    <property type="match status" value="1"/>
</dbReference>
<keyword evidence="9 10" id="KW-0472">Membrane</keyword>
<dbReference type="PANTHER" id="PTHR14467:SF0">
    <property type="entry name" value="PROTEIN ARV1"/>
    <property type="match status" value="1"/>
</dbReference>
<reference evidence="11" key="1">
    <citation type="journal article" date="2023" name="PhytoFront">
        <title>Draft Genome Resources of Seven Strains of Tilletia horrida, Causal Agent of Kernel Smut of Rice.</title>
        <authorList>
            <person name="Khanal S."/>
            <person name="Antony Babu S."/>
            <person name="Zhou X.G."/>
        </authorList>
    </citation>
    <scope>NUCLEOTIDE SEQUENCE</scope>
    <source>
        <strain evidence="11">TX6</strain>
    </source>
</reference>
<evidence type="ECO:0000256" key="2">
    <source>
        <dbReference type="ARBA" id="ARBA00009187"/>
    </source>
</evidence>
<evidence type="ECO:0000256" key="5">
    <source>
        <dbReference type="ARBA" id="ARBA00022824"/>
    </source>
</evidence>
<dbReference type="GO" id="GO:0005789">
    <property type="term" value="C:endoplasmic reticulum membrane"/>
    <property type="evidence" value="ECO:0007669"/>
    <property type="project" value="UniProtKB-SubCell"/>
</dbReference>
<evidence type="ECO:0000313" key="11">
    <source>
        <dbReference type="EMBL" id="KAK0550923.1"/>
    </source>
</evidence>
<sequence length="378" mass="41374">MTCLCVRCGAVQPHLYLRYPHGSVLSVPCEACSSPTTTTPSSSVNHKQAADPYVENDGLVVFLDLILVKPRAFRHLLFNRPVLEYEKHSSNNPRLAAAAAAAAKKDADGIQFCPSLAVPDSAAWLRAVRSFMAVQLVDSFLRWYYLCAHLPTTFLNSSQRPYNPHPLFESWVKGFDSRDILHSYLLVVAAVTTEALTLLITVTSFLTILVALRTRFRRFLADSQDKAVTAAAPFKPYLVVNALLLANVSTLFLLSLVLLWQAGQDPNERTVAKAHHRHQPISTSFEIKLGLDSLADRLLDWQPDHVVRHLVAGLSSGVSLAVVLPRAPMMTTASILAGWAASALVRSFTLLPSSSGDGAALTAEGRFARPFFCPSELN</sequence>
<keyword evidence="12" id="KW-1185">Reference proteome</keyword>
<dbReference type="GO" id="GO:0006665">
    <property type="term" value="P:sphingolipid metabolic process"/>
    <property type="evidence" value="ECO:0007669"/>
    <property type="project" value="UniProtKB-UniRule"/>
</dbReference>
<accession>A0AAN6GSD8</accession>
<comment type="subcellular location">
    <subcellularLocation>
        <location evidence="1 10">Endoplasmic reticulum membrane</location>
        <topology evidence="1 10">Multi-pass membrane protein</topology>
    </subcellularLocation>
    <subcellularLocation>
        <location evidence="10">Golgi apparatus membrane</location>
        <topology evidence="10">Multi-pass membrane protein</topology>
    </subcellularLocation>
</comment>
<dbReference type="GO" id="GO:0000139">
    <property type="term" value="C:Golgi membrane"/>
    <property type="evidence" value="ECO:0007669"/>
    <property type="project" value="UniProtKB-SubCell"/>
</dbReference>
<organism evidence="11 12">
    <name type="scientific">Tilletia horrida</name>
    <dbReference type="NCBI Taxonomy" id="155126"/>
    <lineage>
        <taxon>Eukaryota</taxon>
        <taxon>Fungi</taxon>
        <taxon>Dikarya</taxon>
        <taxon>Basidiomycota</taxon>
        <taxon>Ustilaginomycotina</taxon>
        <taxon>Exobasidiomycetes</taxon>
        <taxon>Tilletiales</taxon>
        <taxon>Tilletiaceae</taxon>
        <taxon>Tilletia</taxon>
    </lineage>
</organism>
<dbReference type="GO" id="GO:0097036">
    <property type="term" value="P:regulation of plasma membrane sterol distribution"/>
    <property type="evidence" value="ECO:0007669"/>
    <property type="project" value="UniProtKB-UniRule"/>
</dbReference>
<comment type="function">
    <text evidence="10">Mediator of sterol homeostasis involved in sterol uptake, trafficking and distribution into membranes.</text>
</comment>